<dbReference type="Pfam" id="PF00172">
    <property type="entry name" value="Zn_clus"/>
    <property type="match status" value="1"/>
</dbReference>
<keyword evidence="5" id="KW-0804">Transcription</keyword>
<feature type="region of interest" description="Disordered" evidence="7">
    <location>
        <begin position="1"/>
        <end position="23"/>
    </location>
</feature>
<evidence type="ECO:0000256" key="4">
    <source>
        <dbReference type="ARBA" id="ARBA00023125"/>
    </source>
</evidence>
<dbReference type="AlphaFoldDB" id="A0AAV5S5I2"/>
<dbReference type="CDD" id="cd00067">
    <property type="entry name" value="GAL4"/>
    <property type="match status" value="1"/>
</dbReference>
<dbReference type="GO" id="GO:0045944">
    <property type="term" value="P:positive regulation of transcription by RNA polymerase II"/>
    <property type="evidence" value="ECO:0007669"/>
    <property type="project" value="TreeGrafter"/>
</dbReference>
<dbReference type="GO" id="GO:0000981">
    <property type="term" value="F:DNA-binding transcription factor activity, RNA polymerase II-specific"/>
    <property type="evidence" value="ECO:0007669"/>
    <property type="project" value="InterPro"/>
</dbReference>
<dbReference type="InterPro" id="IPR001138">
    <property type="entry name" value="Zn2Cys6_DnaBD"/>
</dbReference>
<feature type="compositionally biased region" description="Low complexity" evidence="7">
    <location>
        <begin position="973"/>
        <end position="987"/>
    </location>
</feature>
<evidence type="ECO:0000256" key="1">
    <source>
        <dbReference type="ARBA" id="ARBA00022723"/>
    </source>
</evidence>
<sequence>MNIPSLDEAMLSPENNSGPGHIAKKRNRLSFVCQACRRSKTKCDKRKPACTRCAKQGIPCVYDIAIQTPPKFASRKSLVQMLDNELDFWKKKTNQLMRQQYNRILAARPDANLFGDLESLPERDLINNKLTVNDFWDLNVNIYRRDTNLIVSPIMKSEVTPLSENNIIVNDHFLITLIISVVATSTESVASLPAYASDPNMATYNPSVVQTILKNKDILVQHCSNPQERVRIEYFTKKILQIPTSTERAEARETIGSFLTEVKNDLSYPYLEDHCTLEGGYSAQLQYFISSFEELLPPYDVIQQYKQHFYLNIFPCLPFLSRSNFEATINSIVFKDPHNPQRVQLVLGTSGLRAKIENLCILGIVLKLSYMSLIFINEKDVEGQTIPAHILTQYPISNKIIALIQKCSVSENWVACPNEDIITCLLYLWSYLVFAPEEGDFFTSNPTDILCNLIIMLSTTIGLHRDPTDFKILNVAANQELRNHRRLLWLCVVGMSGIEIILKGRRGTSKSFMDSFIDIDDPNVFAKYMAKVKSDMPTIDPYLVQLHENTFKYAYIVSLHQRIGDYFLKYNGTFKLREIHILREKIDEFIKREFTLQPIDENLRNFSPGTPGVSPALFNHISMVTTKNSAKFLYTVLSKLIMLRVALALLFHFEKCCMDQREKVKRDRQLDIDNENDIDYLPYYFHFLKETICFAVQLADYINFFYDKESSKVISALTSYHVSKIIQLSLSTVLLSLLSTGLKVNVAINEIMRTNPNVTNEVTAYINQLSEIERTIRPALFRTYNLVSENLRFTYYPVFKMLVLFDIFMVKCKKDELLPQYFQTLETELRNERYTQVFGLSFNYRLGKGERMIDDLLQRNFIAALSIGQLKSITERLNKRDLLIIPPLHDTVSPDQGSNMSPNGHSQSERSSVDYHQSTHMADLNSGKNSSSNYSHVSHSIVPAEGFVTDDGQIPTSAQLSSDNSANNTSISNGVANPPNNGGAPQGIELASNDTLEFANLFGDVDIFNYDFFFGNE</sequence>
<keyword evidence="2" id="KW-0862">Zinc</keyword>
<dbReference type="GO" id="GO:0000978">
    <property type="term" value="F:RNA polymerase II cis-regulatory region sequence-specific DNA binding"/>
    <property type="evidence" value="ECO:0007669"/>
    <property type="project" value="TreeGrafter"/>
</dbReference>
<dbReference type="PRINTS" id="PR00755">
    <property type="entry name" value="AFLATOXINBRP"/>
</dbReference>
<dbReference type="PROSITE" id="PS50048">
    <property type="entry name" value="ZN2_CY6_FUNGAL_2"/>
    <property type="match status" value="1"/>
</dbReference>
<comment type="caution">
    <text evidence="9">The sequence shown here is derived from an EMBL/GenBank/DDBJ whole genome shotgun (WGS) entry which is preliminary data.</text>
</comment>
<feature type="domain" description="Zn(2)-C6 fungal-type" evidence="8">
    <location>
        <begin position="32"/>
        <end position="62"/>
    </location>
</feature>
<feature type="region of interest" description="Disordered" evidence="7">
    <location>
        <begin position="947"/>
        <end position="988"/>
    </location>
</feature>
<dbReference type="Proteomes" id="UP001377567">
    <property type="component" value="Unassembled WGS sequence"/>
</dbReference>
<feature type="region of interest" description="Disordered" evidence="7">
    <location>
        <begin position="888"/>
        <end position="916"/>
    </location>
</feature>
<feature type="compositionally biased region" description="Polar residues" evidence="7">
    <location>
        <begin position="954"/>
        <end position="972"/>
    </location>
</feature>
<dbReference type="GO" id="GO:0005634">
    <property type="term" value="C:nucleus"/>
    <property type="evidence" value="ECO:0007669"/>
    <property type="project" value="TreeGrafter"/>
</dbReference>
<reference evidence="9 10" key="1">
    <citation type="journal article" date="2023" name="Elife">
        <title>Identification of key yeast species and microbe-microbe interactions impacting larval growth of Drosophila in the wild.</title>
        <authorList>
            <person name="Mure A."/>
            <person name="Sugiura Y."/>
            <person name="Maeda R."/>
            <person name="Honda K."/>
            <person name="Sakurai N."/>
            <person name="Takahashi Y."/>
            <person name="Watada M."/>
            <person name="Katoh T."/>
            <person name="Gotoh A."/>
            <person name="Gotoh Y."/>
            <person name="Taniguchi I."/>
            <person name="Nakamura K."/>
            <person name="Hayashi T."/>
            <person name="Katayama T."/>
            <person name="Uemura T."/>
            <person name="Hattori Y."/>
        </authorList>
    </citation>
    <scope>NUCLEOTIDE SEQUENCE [LARGE SCALE GENOMIC DNA]</scope>
    <source>
        <strain evidence="9 10">KH-74</strain>
    </source>
</reference>
<evidence type="ECO:0000313" key="9">
    <source>
        <dbReference type="EMBL" id="GMM59124.1"/>
    </source>
</evidence>
<protein>
    <recommendedName>
        <fullName evidence="8">Zn(2)-C6 fungal-type domain-containing protein</fullName>
    </recommendedName>
</protein>
<dbReference type="PROSITE" id="PS00463">
    <property type="entry name" value="ZN2_CY6_FUNGAL_1"/>
    <property type="match status" value="1"/>
</dbReference>
<evidence type="ECO:0000256" key="2">
    <source>
        <dbReference type="ARBA" id="ARBA00022833"/>
    </source>
</evidence>
<proteinExistence type="predicted"/>
<feature type="compositionally biased region" description="Polar residues" evidence="7">
    <location>
        <begin position="893"/>
        <end position="906"/>
    </location>
</feature>
<keyword evidence="3" id="KW-0805">Transcription regulation</keyword>
<dbReference type="CDD" id="cd12148">
    <property type="entry name" value="fungal_TF_MHR"/>
    <property type="match status" value="1"/>
</dbReference>
<gene>
    <name evidence="9" type="ORF">DAKH74_057410</name>
</gene>
<dbReference type="PANTHER" id="PTHR31069">
    <property type="entry name" value="OLEATE-ACTIVATED TRANSCRIPTION FACTOR 1-RELATED"/>
    <property type="match status" value="1"/>
</dbReference>
<dbReference type="InterPro" id="IPR050675">
    <property type="entry name" value="OAF3"/>
</dbReference>
<evidence type="ECO:0000256" key="6">
    <source>
        <dbReference type="ARBA" id="ARBA00023242"/>
    </source>
</evidence>
<dbReference type="GO" id="GO:0008270">
    <property type="term" value="F:zinc ion binding"/>
    <property type="evidence" value="ECO:0007669"/>
    <property type="project" value="InterPro"/>
</dbReference>
<evidence type="ECO:0000256" key="7">
    <source>
        <dbReference type="SAM" id="MobiDB-lite"/>
    </source>
</evidence>
<dbReference type="EMBL" id="BTGD01000025">
    <property type="protein sequence ID" value="GMM59124.1"/>
    <property type="molecule type" value="Genomic_DNA"/>
</dbReference>
<evidence type="ECO:0000256" key="5">
    <source>
        <dbReference type="ARBA" id="ARBA00023163"/>
    </source>
</evidence>
<evidence type="ECO:0000256" key="3">
    <source>
        <dbReference type="ARBA" id="ARBA00023015"/>
    </source>
</evidence>
<dbReference type="InterPro" id="IPR036864">
    <property type="entry name" value="Zn2-C6_fun-type_DNA-bd_sf"/>
</dbReference>
<dbReference type="PANTHER" id="PTHR31069:SF29">
    <property type="entry name" value="OLEATE-ACTIVATED TRANSCRIPTION FACTOR 1-RELATED"/>
    <property type="match status" value="1"/>
</dbReference>
<evidence type="ECO:0000259" key="8">
    <source>
        <dbReference type="PROSITE" id="PS50048"/>
    </source>
</evidence>
<accession>A0AAV5S5I2</accession>
<keyword evidence="1" id="KW-0479">Metal-binding</keyword>
<keyword evidence="10" id="KW-1185">Reference proteome</keyword>
<dbReference type="SUPFAM" id="SSF57701">
    <property type="entry name" value="Zn2/Cys6 DNA-binding domain"/>
    <property type="match status" value="1"/>
</dbReference>
<dbReference type="SMART" id="SM00066">
    <property type="entry name" value="GAL4"/>
    <property type="match status" value="1"/>
</dbReference>
<keyword evidence="4" id="KW-0238">DNA-binding</keyword>
<evidence type="ECO:0000313" key="10">
    <source>
        <dbReference type="Proteomes" id="UP001377567"/>
    </source>
</evidence>
<dbReference type="Gene3D" id="4.10.240.10">
    <property type="entry name" value="Zn(2)-C6 fungal-type DNA-binding domain"/>
    <property type="match status" value="1"/>
</dbReference>
<keyword evidence="6" id="KW-0539">Nucleus</keyword>
<name>A0AAV5S5I2_MAUHU</name>
<organism evidence="9 10">
    <name type="scientific">Maudiozyma humilis</name>
    <name type="common">Sour dough yeast</name>
    <name type="synonym">Kazachstania humilis</name>
    <dbReference type="NCBI Taxonomy" id="51915"/>
    <lineage>
        <taxon>Eukaryota</taxon>
        <taxon>Fungi</taxon>
        <taxon>Dikarya</taxon>
        <taxon>Ascomycota</taxon>
        <taxon>Saccharomycotina</taxon>
        <taxon>Saccharomycetes</taxon>
        <taxon>Saccharomycetales</taxon>
        <taxon>Saccharomycetaceae</taxon>
        <taxon>Maudiozyma</taxon>
    </lineage>
</organism>